<proteinExistence type="inferred from homology"/>
<evidence type="ECO:0000256" key="2">
    <source>
        <dbReference type="ARBA" id="ARBA00023015"/>
    </source>
</evidence>
<reference evidence="6 7" key="1">
    <citation type="submission" date="2024-03" db="EMBL/GenBank/DDBJ databases">
        <title>Novel species of the genus Variovorax.</title>
        <authorList>
            <person name="Liu Q."/>
            <person name="Xin Y.-H."/>
        </authorList>
    </citation>
    <scope>NUCLEOTIDE SEQUENCE [LARGE SCALE GENOMIC DNA]</scope>
    <source>
        <strain evidence="6 7">KACC 18900</strain>
    </source>
</reference>
<gene>
    <name evidence="6" type="ORF">WKW82_31175</name>
</gene>
<protein>
    <submittedName>
        <fullName evidence="6">LysR family transcriptional regulator</fullName>
    </submittedName>
</protein>
<accession>A0ABU8WW90</accession>
<dbReference type="PROSITE" id="PS50931">
    <property type="entry name" value="HTH_LYSR"/>
    <property type="match status" value="1"/>
</dbReference>
<evidence type="ECO:0000313" key="6">
    <source>
        <dbReference type="EMBL" id="MEJ8851135.1"/>
    </source>
</evidence>
<comment type="caution">
    <text evidence="6">The sequence shown here is derived from an EMBL/GenBank/DDBJ whole genome shotgun (WGS) entry which is preliminary data.</text>
</comment>
<dbReference type="InterPro" id="IPR000847">
    <property type="entry name" value="LysR_HTH_N"/>
</dbReference>
<dbReference type="InterPro" id="IPR036388">
    <property type="entry name" value="WH-like_DNA-bd_sf"/>
</dbReference>
<keyword evidence="4" id="KW-0804">Transcription</keyword>
<dbReference type="Pfam" id="PF00126">
    <property type="entry name" value="HTH_1"/>
    <property type="match status" value="1"/>
</dbReference>
<evidence type="ECO:0000256" key="1">
    <source>
        <dbReference type="ARBA" id="ARBA00009437"/>
    </source>
</evidence>
<dbReference type="Gene3D" id="3.40.190.10">
    <property type="entry name" value="Periplasmic binding protein-like II"/>
    <property type="match status" value="2"/>
</dbReference>
<dbReference type="PANTHER" id="PTHR30419">
    <property type="entry name" value="HTH-TYPE TRANSCRIPTIONAL REGULATOR YBHD"/>
    <property type="match status" value="1"/>
</dbReference>
<dbReference type="Gene3D" id="1.10.10.10">
    <property type="entry name" value="Winged helix-like DNA-binding domain superfamily/Winged helix DNA-binding domain"/>
    <property type="match status" value="1"/>
</dbReference>
<keyword evidence="7" id="KW-1185">Reference proteome</keyword>
<dbReference type="CDD" id="cd05466">
    <property type="entry name" value="PBP2_LTTR_substrate"/>
    <property type="match status" value="1"/>
</dbReference>
<feature type="domain" description="HTH lysR-type" evidence="5">
    <location>
        <begin position="1"/>
        <end position="51"/>
    </location>
</feature>
<dbReference type="SUPFAM" id="SSF46785">
    <property type="entry name" value="Winged helix' DNA-binding domain"/>
    <property type="match status" value="1"/>
</dbReference>
<dbReference type="InterPro" id="IPR050950">
    <property type="entry name" value="HTH-type_LysR_regulators"/>
</dbReference>
<comment type="similarity">
    <text evidence="1">Belongs to the LysR transcriptional regulatory family.</text>
</comment>
<sequence length="300" mass="32015">MLMELERLGSVRAAAESLHLSQPAVSKTLGEVERALGIELFIRGARGMKPSPRGQVVLRGAAVLLSELGHLLADARQVAPKPRTTIRLGMLPFAAQTLAPALLSRLLKGSDAWQVEISEGGVMQLFDAVLRGELDAALSSYSAAALSVSGSDRLRYDKLAEERFVVVSSIRHPLATRRKLGWQELAGEPWILPSPGSFLRQALEARFIGEGIAAPTPLVVSNNPVTNLGLVAQGVGIASVPASTIGEAERGGKLCQLRIQPEIEPAAVALVYREGAQDHERVATLRQAAGIPGRLLRRTT</sequence>
<evidence type="ECO:0000256" key="3">
    <source>
        <dbReference type="ARBA" id="ARBA00023125"/>
    </source>
</evidence>
<dbReference type="InterPro" id="IPR005119">
    <property type="entry name" value="LysR_subst-bd"/>
</dbReference>
<dbReference type="SUPFAM" id="SSF53850">
    <property type="entry name" value="Periplasmic binding protein-like II"/>
    <property type="match status" value="1"/>
</dbReference>
<evidence type="ECO:0000313" key="7">
    <source>
        <dbReference type="Proteomes" id="UP001385892"/>
    </source>
</evidence>
<evidence type="ECO:0000256" key="4">
    <source>
        <dbReference type="ARBA" id="ARBA00023163"/>
    </source>
</evidence>
<evidence type="ECO:0000259" key="5">
    <source>
        <dbReference type="PROSITE" id="PS50931"/>
    </source>
</evidence>
<keyword evidence="2" id="KW-0805">Transcription regulation</keyword>
<dbReference type="Pfam" id="PF03466">
    <property type="entry name" value="LysR_substrate"/>
    <property type="match status" value="1"/>
</dbReference>
<name>A0ABU8WW90_9BURK</name>
<organism evidence="6 7">
    <name type="scientific">Variovorax rhizosphaerae</name>
    <dbReference type="NCBI Taxonomy" id="1836200"/>
    <lineage>
        <taxon>Bacteria</taxon>
        <taxon>Pseudomonadati</taxon>
        <taxon>Pseudomonadota</taxon>
        <taxon>Betaproteobacteria</taxon>
        <taxon>Burkholderiales</taxon>
        <taxon>Comamonadaceae</taxon>
        <taxon>Variovorax</taxon>
    </lineage>
</organism>
<dbReference type="InterPro" id="IPR036390">
    <property type="entry name" value="WH_DNA-bd_sf"/>
</dbReference>
<dbReference type="Proteomes" id="UP001385892">
    <property type="component" value="Unassembled WGS sequence"/>
</dbReference>
<dbReference type="RefSeq" id="WP_340346657.1">
    <property type="nucleotide sequence ID" value="NZ_JBBKZT010000019.1"/>
</dbReference>
<keyword evidence="3" id="KW-0238">DNA-binding</keyword>
<dbReference type="PRINTS" id="PR00039">
    <property type="entry name" value="HTHLYSR"/>
</dbReference>
<dbReference type="EMBL" id="JBBKZT010000019">
    <property type="protein sequence ID" value="MEJ8851135.1"/>
    <property type="molecule type" value="Genomic_DNA"/>
</dbReference>